<gene>
    <name evidence="2" type="ORF">glysoja_043128</name>
</gene>
<reference evidence="2" key="1">
    <citation type="submission" date="2014-07" db="EMBL/GenBank/DDBJ databases">
        <title>Identification of a novel salt tolerance gene in wild soybean by whole-genome sequencing.</title>
        <authorList>
            <person name="Lam H.-M."/>
            <person name="Qi X."/>
            <person name="Li M.-W."/>
            <person name="Liu X."/>
            <person name="Xie M."/>
            <person name="Ni M."/>
            <person name="Xu X."/>
        </authorList>
    </citation>
    <scope>NUCLEOTIDE SEQUENCE [LARGE SCALE GENOMIC DNA]</scope>
    <source>
        <tissue evidence="2">Root</tissue>
    </source>
</reference>
<accession>A0A0B2QH80</accession>
<keyword evidence="1" id="KW-1133">Transmembrane helix</keyword>
<protein>
    <submittedName>
        <fullName evidence="2">Uncharacterized protein</fullName>
    </submittedName>
</protein>
<evidence type="ECO:0000256" key="1">
    <source>
        <dbReference type="SAM" id="Phobius"/>
    </source>
</evidence>
<sequence>MNLWRFFPRLRDLRWLPHLWRCRFQCTSNFGRRVRTRVTNIINYNNVLIILIGYWLPWITSFGFIFLSYHFIQRDILSNKCQVLLSMVITNYACHLPLTHGVPKLQQPLSKF</sequence>
<name>A0A0B2QH80_GLYSO</name>
<keyword evidence="1" id="KW-0472">Membrane</keyword>
<dbReference type="AlphaFoldDB" id="A0A0B2QH80"/>
<dbReference type="Proteomes" id="UP000053555">
    <property type="component" value="Unassembled WGS sequence"/>
</dbReference>
<evidence type="ECO:0000313" key="2">
    <source>
        <dbReference type="EMBL" id="KHN20605.1"/>
    </source>
</evidence>
<feature type="transmembrane region" description="Helical" evidence="1">
    <location>
        <begin position="47"/>
        <end position="72"/>
    </location>
</feature>
<dbReference type="EMBL" id="KN658319">
    <property type="protein sequence ID" value="KHN20605.1"/>
    <property type="molecule type" value="Genomic_DNA"/>
</dbReference>
<keyword evidence="1" id="KW-0812">Transmembrane</keyword>
<proteinExistence type="predicted"/>
<organism evidence="2">
    <name type="scientific">Glycine soja</name>
    <name type="common">Wild soybean</name>
    <dbReference type="NCBI Taxonomy" id="3848"/>
    <lineage>
        <taxon>Eukaryota</taxon>
        <taxon>Viridiplantae</taxon>
        <taxon>Streptophyta</taxon>
        <taxon>Embryophyta</taxon>
        <taxon>Tracheophyta</taxon>
        <taxon>Spermatophyta</taxon>
        <taxon>Magnoliopsida</taxon>
        <taxon>eudicotyledons</taxon>
        <taxon>Gunneridae</taxon>
        <taxon>Pentapetalae</taxon>
        <taxon>rosids</taxon>
        <taxon>fabids</taxon>
        <taxon>Fabales</taxon>
        <taxon>Fabaceae</taxon>
        <taxon>Papilionoideae</taxon>
        <taxon>50 kb inversion clade</taxon>
        <taxon>NPAAA clade</taxon>
        <taxon>indigoferoid/millettioid clade</taxon>
        <taxon>Phaseoleae</taxon>
        <taxon>Glycine</taxon>
        <taxon>Glycine subgen. Soja</taxon>
    </lineage>
</organism>